<dbReference type="EMBL" id="CP108482">
    <property type="protein sequence ID" value="WUS56937.1"/>
    <property type="molecule type" value="Genomic_DNA"/>
</dbReference>
<feature type="region of interest" description="Disordered" evidence="8">
    <location>
        <begin position="157"/>
        <end position="246"/>
    </location>
</feature>
<dbReference type="Pfam" id="PF13231">
    <property type="entry name" value="PMT_2"/>
    <property type="match status" value="1"/>
</dbReference>
<feature type="domain" description="Glycosyltransferase RgtA/B/C/D-like" evidence="10">
    <location>
        <begin position="360"/>
        <end position="484"/>
    </location>
</feature>
<evidence type="ECO:0000256" key="8">
    <source>
        <dbReference type="SAM" id="MobiDB-lite"/>
    </source>
</evidence>
<evidence type="ECO:0000256" key="9">
    <source>
        <dbReference type="SAM" id="Phobius"/>
    </source>
</evidence>
<dbReference type="InterPro" id="IPR038731">
    <property type="entry name" value="RgtA/B/C-like"/>
</dbReference>
<feature type="compositionally biased region" description="Basic and acidic residues" evidence="8">
    <location>
        <begin position="59"/>
        <end position="69"/>
    </location>
</feature>
<feature type="transmembrane region" description="Helical" evidence="9">
    <location>
        <begin position="534"/>
        <end position="552"/>
    </location>
</feature>
<feature type="compositionally biased region" description="Low complexity" evidence="8">
    <location>
        <begin position="157"/>
        <end position="171"/>
    </location>
</feature>
<keyword evidence="7 9" id="KW-0472">Membrane</keyword>
<feature type="transmembrane region" description="Helical" evidence="9">
    <location>
        <begin position="483"/>
        <end position="501"/>
    </location>
</feature>
<comment type="subcellular location">
    <subcellularLocation>
        <location evidence="1">Cell membrane</location>
        <topology evidence="1">Multi-pass membrane protein</topology>
    </subcellularLocation>
</comment>
<keyword evidence="6 9" id="KW-1133">Transmembrane helix</keyword>
<keyword evidence="5 9" id="KW-0812">Transmembrane</keyword>
<feature type="compositionally biased region" description="Low complexity" evidence="8">
    <location>
        <begin position="84"/>
        <end position="99"/>
    </location>
</feature>
<feature type="transmembrane region" description="Helical" evidence="9">
    <location>
        <begin position="573"/>
        <end position="593"/>
    </location>
</feature>
<feature type="transmembrane region" description="Helical" evidence="9">
    <location>
        <begin position="408"/>
        <end position="432"/>
    </location>
</feature>
<keyword evidence="2" id="KW-1003">Cell membrane</keyword>
<evidence type="ECO:0000313" key="12">
    <source>
        <dbReference type="Proteomes" id="UP001432014"/>
    </source>
</evidence>
<evidence type="ECO:0000256" key="6">
    <source>
        <dbReference type="ARBA" id="ARBA00022989"/>
    </source>
</evidence>
<keyword evidence="12" id="KW-1185">Reference proteome</keyword>
<dbReference type="PANTHER" id="PTHR33908:SF11">
    <property type="entry name" value="MEMBRANE PROTEIN"/>
    <property type="match status" value="1"/>
</dbReference>
<feature type="compositionally biased region" description="Basic and acidic residues" evidence="8">
    <location>
        <begin position="100"/>
        <end position="132"/>
    </location>
</feature>
<protein>
    <submittedName>
        <fullName evidence="11">Glycosyltransferase family 39 protein</fullName>
        <ecNumber evidence="11">2.4.-.-</ecNumber>
    </submittedName>
</protein>
<evidence type="ECO:0000259" key="10">
    <source>
        <dbReference type="Pfam" id="PF13231"/>
    </source>
</evidence>
<keyword evidence="3 11" id="KW-0328">Glycosyltransferase</keyword>
<sequence length="776" mass="82496">MTSSPPHSGRRRRGNPDQGLPAADRPGTDESLIEEPVRRPDPGGSWFQAQRPTATGPGPHDDGALDDARYGASTGDTHFGGAPSGDASFAGAPFAGAPFDDGRGHDGARTEASHQGGHRQDGPYEGDARYEDALYEPGVYADGPYRAEAFEPATYEAPGAGAALPGGSLPGDELPEDGPSANALAGRPEPAAGRSRRAAARAARAGQDRSGEHRPDEHPSDEHRAEPHPAAAGEAPEESGATGHPEEVPALADIPAQRDGQDDAPRYTLAPVPEASWSLEPGRRRSWVSRALLLAILGLQAALSVRLSNTAFQDEALYMYAGHAELSHLLYGTALPKDYNSYFSGSPMLYPIVAAVVENHFAMVGVRVFSLLCMLGATALLYSFSRRLFNERVALGAAAMFAVTQSTVVLGFFATYDAPAVLLLALAIWIVVRTDRAPAAVVVLAAPVAVLAVGLKYASALYLPSLVLLAVLTGIRNKARQPLLRGLLLAGGAGGLLWAGLTFTDVLSGVQATTTARAHGTEKATELLRQSAEFGGLMFLTACGGAIAYAVRGRMNESPLALALTGPGRKRRIMLGLLLTGTALLAPAYQIHLHTSVALYKHIGFGLLFAAPIAGIGMARLIGPHFRHPQLGILLWVVMLSLGLSQSEWRFNTWPDSSRMVAVLRQHVDANGRYLASADNVPVYYLRDLTLQSQWTSTYGIGYVDKDGKLHSADDGYRTAIADGWFDLIVLDGVATPETDRVVAEAVAQSPHYRLLGRLPFTHVGGTGYYRIWVKQ</sequence>
<evidence type="ECO:0000256" key="3">
    <source>
        <dbReference type="ARBA" id="ARBA00022676"/>
    </source>
</evidence>
<evidence type="ECO:0000313" key="11">
    <source>
        <dbReference type="EMBL" id="WUS56937.1"/>
    </source>
</evidence>
<dbReference type="Proteomes" id="UP001432014">
    <property type="component" value="Chromosome"/>
</dbReference>
<reference evidence="11 12" key="1">
    <citation type="submission" date="2022-10" db="EMBL/GenBank/DDBJ databases">
        <title>The complete genomes of actinobacterial strains from the NBC collection.</title>
        <authorList>
            <person name="Joergensen T.S."/>
            <person name="Alvarez Arevalo M."/>
            <person name="Sterndorff E.B."/>
            <person name="Faurdal D."/>
            <person name="Vuksanovic O."/>
            <person name="Mourched A.-S."/>
            <person name="Charusanti P."/>
            <person name="Shaw S."/>
            <person name="Blin K."/>
            <person name="Weber T."/>
        </authorList>
    </citation>
    <scope>NUCLEOTIDE SEQUENCE [LARGE SCALE GENOMIC DNA]</scope>
    <source>
        <strain evidence="11 12">NBC_01247</strain>
    </source>
</reference>
<evidence type="ECO:0000256" key="1">
    <source>
        <dbReference type="ARBA" id="ARBA00004651"/>
    </source>
</evidence>
<feature type="region of interest" description="Disordered" evidence="8">
    <location>
        <begin position="1"/>
        <end position="135"/>
    </location>
</feature>
<evidence type="ECO:0000256" key="5">
    <source>
        <dbReference type="ARBA" id="ARBA00022692"/>
    </source>
</evidence>
<evidence type="ECO:0000256" key="7">
    <source>
        <dbReference type="ARBA" id="ARBA00023136"/>
    </source>
</evidence>
<dbReference type="RefSeq" id="WP_329497939.1">
    <property type="nucleotide sequence ID" value="NZ_CP108460.1"/>
</dbReference>
<name>A0ABZ1W7W6_9ACTN</name>
<feature type="compositionally biased region" description="Basic and acidic residues" evidence="8">
    <location>
        <begin position="206"/>
        <end position="227"/>
    </location>
</feature>
<gene>
    <name evidence="11" type="ORF">OG469_16315</name>
</gene>
<evidence type="ECO:0000256" key="4">
    <source>
        <dbReference type="ARBA" id="ARBA00022679"/>
    </source>
</evidence>
<proteinExistence type="predicted"/>
<feature type="transmembrane region" description="Helical" evidence="9">
    <location>
        <begin position="599"/>
        <end position="619"/>
    </location>
</feature>
<feature type="compositionally biased region" description="Low complexity" evidence="8">
    <location>
        <begin position="228"/>
        <end position="241"/>
    </location>
</feature>
<organism evidence="11 12">
    <name type="scientific">Kitasatospora herbaricolor</name>
    <dbReference type="NCBI Taxonomy" id="68217"/>
    <lineage>
        <taxon>Bacteria</taxon>
        <taxon>Bacillati</taxon>
        <taxon>Actinomycetota</taxon>
        <taxon>Actinomycetes</taxon>
        <taxon>Kitasatosporales</taxon>
        <taxon>Streptomycetaceae</taxon>
        <taxon>Kitasatospora</taxon>
    </lineage>
</organism>
<dbReference type="GO" id="GO:0016757">
    <property type="term" value="F:glycosyltransferase activity"/>
    <property type="evidence" value="ECO:0007669"/>
    <property type="project" value="UniProtKB-KW"/>
</dbReference>
<feature type="transmembrane region" description="Helical" evidence="9">
    <location>
        <begin position="438"/>
        <end position="471"/>
    </location>
</feature>
<accession>A0ABZ1W7W6</accession>
<keyword evidence="4 11" id="KW-0808">Transferase</keyword>
<dbReference type="EC" id="2.4.-.-" evidence="11"/>
<dbReference type="PANTHER" id="PTHR33908">
    <property type="entry name" value="MANNOSYLTRANSFERASE YKCB-RELATED"/>
    <property type="match status" value="1"/>
</dbReference>
<evidence type="ECO:0000256" key="2">
    <source>
        <dbReference type="ARBA" id="ARBA00022475"/>
    </source>
</evidence>
<feature type="transmembrane region" description="Helical" evidence="9">
    <location>
        <begin position="361"/>
        <end position="382"/>
    </location>
</feature>
<dbReference type="InterPro" id="IPR050297">
    <property type="entry name" value="LipidA_mod_glycosyltrf_83"/>
</dbReference>